<sequence>MRSTLFSTALATMAILASPQLSFAQPASPTTYIYAGKLIAEPGSPPATAKTLIIRDGKIEAIKDGYVAPQAGAKIVDLKSKTVLPGLIDSHVHLLSELSPRSVLNQVTKEESDLALDGLVNAQKTLAAGFTTVVDLGADGHHTIFALRDQFASGRLLGPRILAAGAAISPTGGHGDIHGFREDVMHVLGPQSVCNGVDDCRRAVREQVKAGANIIKVTATGGVLSNTASGLGQQFFDDELKAIADTAHLLGKNVTAHAHGKEGIEAALRAGFDSIEHSSYADEATFALYKAKNACMVPTVLAGATVTDMARAGGTLTGAQAAKALTVGPLMLNMLARARKAGVCIVFGTDSGVSRHGDNARELELMVEAGFTPVEALRSATVGGAAHVGLSDQIGTLAVGKAADIIAVSGDPLVNISAIRKVDFVMAAGRIAKD</sequence>
<feature type="chain" id="PRO_5047483221" evidence="1">
    <location>
        <begin position="25"/>
        <end position="434"/>
    </location>
</feature>
<organism evidence="3 4">
    <name type="scientific">Candidatus Phycosocius spiralis</name>
    <dbReference type="NCBI Taxonomy" id="2815099"/>
    <lineage>
        <taxon>Bacteria</taxon>
        <taxon>Pseudomonadati</taxon>
        <taxon>Pseudomonadota</taxon>
        <taxon>Alphaproteobacteria</taxon>
        <taxon>Caulobacterales</taxon>
        <taxon>Caulobacterales incertae sedis</taxon>
        <taxon>Candidatus Phycosocius</taxon>
    </lineage>
</organism>
<evidence type="ECO:0000256" key="1">
    <source>
        <dbReference type="SAM" id="SignalP"/>
    </source>
</evidence>
<dbReference type="SUPFAM" id="SSF51338">
    <property type="entry name" value="Composite domain of metallo-dependent hydrolases"/>
    <property type="match status" value="1"/>
</dbReference>
<proteinExistence type="predicted"/>
<gene>
    <name evidence="3" type="ORF">PsB1_1232</name>
</gene>
<reference evidence="3" key="1">
    <citation type="submission" date="2021-05" db="EMBL/GenBank/DDBJ databases">
        <authorList>
            <person name="Tanabe Y."/>
        </authorList>
    </citation>
    <scope>NUCLEOTIDE SEQUENCE</scope>
    <source>
        <strain evidence="3">BOTRYCO-1</strain>
    </source>
</reference>
<dbReference type="Proteomes" id="UP001161064">
    <property type="component" value="Unassembled WGS sequence"/>
</dbReference>
<dbReference type="InterPro" id="IPR051781">
    <property type="entry name" value="Metallo-dep_Hydrolase"/>
</dbReference>
<keyword evidence="4" id="KW-1185">Reference proteome</keyword>
<dbReference type="PANTHER" id="PTHR43135">
    <property type="entry name" value="ALPHA-D-RIBOSE 1-METHYLPHOSPHONATE 5-TRIPHOSPHATE DIPHOSPHATASE"/>
    <property type="match status" value="1"/>
</dbReference>
<dbReference type="RefSeq" id="WP_284359822.1">
    <property type="nucleotide sequence ID" value="NZ_BPFZ01000006.1"/>
</dbReference>
<dbReference type="InterPro" id="IPR032466">
    <property type="entry name" value="Metal_Hydrolase"/>
</dbReference>
<dbReference type="PANTHER" id="PTHR43135:SF3">
    <property type="entry name" value="ALPHA-D-RIBOSE 1-METHYLPHOSPHONATE 5-TRIPHOSPHATE DIPHOSPHATASE"/>
    <property type="match status" value="1"/>
</dbReference>
<accession>A0ABQ4PVR4</accession>
<dbReference type="CDD" id="cd01299">
    <property type="entry name" value="Met_dep_hydrolase_A"/>
    <property type="match status" value="1"/>
</dbReference>
<feature type="signal peptide" evidence="1">
    <location>
        <begin position="1"/>
        <end position="24"/>
    </location>
</feature>
<keyword evidence="1" id="KW-0732">Signal</keyword>
<protein>
    <submittedName>
        <fullName evidence="3">Xaa-Pro dipeptidase</fullName>
    </submittedName>
</protein>
<dbReference type="Pfam" id="PF01979">
    <property type="entry name" value="Amidohydro_1"/>
    <property type="match status" value="1"/>
</dbReference>
<dbReference type="Gene3D" id="2.30.40.10">
    <property type="entry name" value="Urease, subunit C, domain 1"/>
    <property type="match status" value="1"/>
</dbReference>
<dbReference type="InterPro" id="IPR011059">
    <property type="entry name" value="Metal-dep_hydrolase_composite"/>
</dbReference>
<dbReference type="SUPFAM" id="SSF51556">
    <property type="entry name" value="Metallo-dependent hydrolases"/>
    <property type="match status" value="1"/>
</dbReference>
<evidence type="ECO:0000313" key="3">
    <source>
        <dbReference type="EMBL" id="GIU67078.1"/>
    </source>
</evidence>
<dbReference type="InterPro" id="IPR057744">
    <property type="entry name" value="OTAase-like"/>
</dbReference>
<dbReference type="EMBL" id="BPFZ01000006">
    <property type="protein sequence ID" value="GIU67078.1"/>
    <property type="molecule type" value="Genomic_DNA"/>
</dbReference>
<feature type="domain" description="Amidohydrolase-related" evidence="2">
    <location>
        <begin position="82"/>
        <end position="431"/>
    </location>
</feature>
<evidence type="ECO:0000259" key="2">
    <source>
        <dbReference type="Pfam" id="PF01979"/>
    </source>
</evidence>
<reference evidence="3" key="2">
    <citation type="journal article" date="2023" name="ISME Commun">
        <title>Characterization of a bloom-associated alphaproteobacterial lineage, 'Candidatus Phycosocius': insights into freshwater algal-bacterial interactions.</title>
        <authorList>
            <person name="Tanabe Y."/>
            <person name="Yamaguchi H."/>
            <person name="Yoshida M."/>
            <person name="Kai A."/>
            <person name="Okazaki Y."/>
        </authorList>
    </citation>
    <scope>NUCLEOTIDE SEQUENCE</scope>
    <source>
        <strain evidence="3">BOTRYCO-1</strain>
    </source>
</reference>
<comment type="caution">
    <text evidence="3">The sequence shown here is derived from an EMBL/GenBank/DDBJ whole genome shotgun (WGS) entry which is preliminary data.</text>
</comment>
<evidence type="ECO:0000313" key="4">
    <source>
        <dbReference type="Proteomes" id="UP001161064"/>
    </source>
</evidence>
<dbReference type="InterPro" id="IPR006680">
    <property type="entry name" value="Amidohydro-rel"/>
</dbReference>
<name>A0ABQ4PVR4_9PROT</name>
<dbReference type="Gene3D" id="3.20.20.140">
    <property type="entry name" value="Metal-dependent hydrolases"/>
    <property type="match status" value="1"/>
</dbReference>